<keyword evidence="1" id="KW-0808">Transferase</keyword>
<comment type="caution">
    <text evidence="1">The sequence shown here is derived from an EMBL/GenBank/DDBJ whole genome shotgun (WGS) entry which is preliminary data.</text>
</comment>
<accession>A0ABS6BS29</accession>
<reference evidence="1 2" key="1">
    <citation type="submission" date="2021-06" db="EMBL/GenBank/DDBJ databases">
        <title>Clostridia strains as spoilage organisms.</title>
        <authorList>
            <person name="Wambui J."/>
            <person name="Stephan R."/>
            <person name="Stevens M.J.A."/>
        </authorList>
    </citation>
    <scope>NUCLEOTIDE SEQUENCE [LARGE SCALE GENOMIC DNA]</scope>
    <source>
        <strain evidence="1 2">DSM 14204</strain>
    </source>
</reference>
<gene>
    <name evidence="1" type="ORF">KPL37_08235</name>
</gene>
<evidence type="ECO:0000313" key="2">
    <source>
        <dbReference type="Proteomes" id="UP000776252"/>
    </source>
</evidence>
<keyword evidence="2" id="KW-1185">Reference proteome</keyword>
<dbReference type="GO" id="GO:0032259">
    <property type="term" value="P:methylation"/>
    <property type="evidence" value="ECO:0007669"/>
    <property type="project" value="UniProtKB-KW"/>
</dbReference>
<dbReference type="Proteomes" id="UP000776252">
    <property type="component" value="Unassembled WGS sequence"/>
</dbReference>
<protein>
    <submittedName>
        <fullName evidence="1">Class I SAM-dependent methyltransferase</fullName>
        <ecNumber evidence="1">2.1.1.-</ecNumber>
    </submittedName>
</protein>
<sequence length="64" mass="7512">MGYLGTQDKSAYYYLRNSVNSFMTKDQLRDEFERIGFDNSEFKSLTFGIASLHYGIKPLTNRIY</sequence>
<proteinExistence type="predicted"/>
<keyword evidence="1" id="KW-0489">Methyltransferase</keyword>
<evidence type="ECO:0000313" key="1">
    <source>
        <dbReference type="EMBL" id="MBU3159736.1"/>
    </source>
</evidence>
<dbReference type="EMBL" id="JAHLDV010000013">
    <property type="protein sequence ID" value="MBU3159736.1"/>
    <property type="molecule type" value="Genomic_DNA"/>
</dbReference>
<name>A0ABS6BS29_9CLOT</name>
<dbReference type="EC" id="2.1.1.-" evidence="1"/>
<dbReference type="Pfam" id="PF01209">
    <property type="entry name" value="Ubie_methyltran"/>
    <property type="match status" value="1"/>
</dbReference>
<organism evidence="1 2">
    <name type="scientific">Clostridium frigoris</name>
    <dbReference type="NCBI Taxonomy" id="205327"/>
    <lineage>
        <taxon>Bacteria</taxon>
        <taxon>Bacillati</taxon>
        <taxon>Bacillota</taxon>
        <taxon>Clostridia</taxon>
        <taxon>Eubacteriales</taxon>
        <taxon>Clostridiaceae</taxon>
        <taxon>Clostridium</taxon>
    </lineage>
</organism>
<dbReference type="GO" id="GO:0008168">
    <property type="term" value="F:methyltransferase activity"/>
    <property type="evidence" value="ECO:0007669"/>
    <property type="project" value="UniProtKB-KW"/>
</dbReference>